<dbReference type="AlphaFoldDB" id="A0AAD5PHA9"/>
<comment type="caution">
    <text evidence="2">The sequence shown here is derived from an EMBL/GenBank/DDBJ whole genome shotgun (WGS) entry which is preliminary data.</text>
</comment>
<accession>A0AAD5PHA9</accession>
<gene>
    <name evidence="2" type="ORF">BDA99DRAFT_534433</name>
</gene>
<reference evidence="2" key="2">
    <citation type="submission" date="2023-02" db="EMBL/GenBank/DDBJ databases">
        <authorList>
            <consortium name="DOE Joint Genome Institute"/>
            <person name="Mondo S.J."/>
            <person name="Chang Y."/>
            <person name="Wang Y."/>
            <person name="Ahrendt S."/>
            <person name="Andreopoulos W."/>
            <person name="Barry K."/>
            <person name="Beard J."/>
            <person name="Benny G.L."/>
            <person name="Blankenship S."/>
            <person name="Bonito G."/>
            <person name="Cuomo C."/>
            <person name="Desiro A."/>
            <person name="Gervers K.A."/>
            <person name="Hundley H."/>
            <person name="Kuo A."/>
            <person name="LaButti K."/>
            <person name="Lang B.F."/>
            <person name="Lipzen A."/>
            <person name="O'Donnell K."/>
            <person name="Pangilinan J."/>
            <person name="Reynolds N."/>
            <person name="Sandor L."/>
            <person name="Smith M.W."/>
            <person name="Tsang A."/>
            <person name="Grigoriev I.V."/>
            <person name="Stajich J.E."/>
            <person name="Spatafora J.W."/>
        </authorList>
    </citation>
    <scope>NUCLEOTIDE SEQUENCE</scope>
    <source>
        <strain evidence="2">RSA 2281</strain>
    </source>
</reference>
<feature type="region of interest" description="Disordered" evidence="1">
    <location>
        <begin position="321"/>
        <end position="342"/>
    </location>
</feature>
<dbReference type="EMBL" id="JAIXMP010000006">
    <property type="protein sequence ID" value="KAI9271962.1"/>
    <property type="molecule type" value="Genomic_DNA"/>
</dbReference>
<evidence type="ECO:0000313" key="2">
    <source>
        <dbReference type="EMBL" id="KAI9271962.1"/>
    </source>
</evidence>
<reference evidence="2" key="1">
    <citation type="journal article" date="2022" name="IScience">
        <title>Evolution of zygomycete secretomes and the origins of terrestrial fungal ecologies.</title>
        <authorList>
            <person name="Chang Y."/>
            <person name="Wang Y."/>
            <person name="Mondo S."/>
            <person name="Ahrendt S."/>
            <person name="Andreopoulos W."/>
            <person name="Barry K."/>
            <person name="Beard J."/>
            <person name="Benny G.L."/>
            <person name="Blankenship S."/>
            <person name="Bonito G."/>
            <person name="Cuomo C."/>
            <person name="Desiro A."/>
            <person name="Gervers K.A."/>
            <person name="Hundley H."/>
            <person name="Kuo A."/>
            <person name="LaButti K."/>
            <person name="Lang B.F."/>
            <person name="Lipzen A."/>
            <person name="O'Donnell K."/>
            <person name="Pangilinan J."/>
            <person name="Reynolds N."/>
            <person name="Sandor L."/>
            <person name="Smith M.E."/>
            <person name="Tsang A."/>
            <person name="Grigoriev I.V."/>
            <person name="Stajich J.E."/>
            <person name="Spatafora J.W."/>
        </authorList>
    </citation>
    <scope>NUCLEOTIDE SEQUENCE</scope>
    <source>
        <strain evidence="2">RSA 2281</strain>
    </source>
</reference>
<proteinExistence type="predicted"/>
<evidence type="ECO:0000313" key="3">
    <source>
        <dbReference type="Proteomes" id="UP001209540"/>
    </source>
</evidence>
<dbReference type="Proteomes" id="UP001209540">
    <property type="component" value="Unassembled WGS sequence"/>
</dbReference>
<protein>
    <submittedName>
        <fullName evidence="2">Uncharacterized protein</fullName>
    </submittedName>
</protein>
<organism evidence="2 3">
    <name type="scientific">Phascolomyces articulosus</name>
    <dbReference type="NCBI Taxonomy" id="60185"/>
    <lineage>
        <taxon>Eukaryota</taxon>
        <taxon>Fungi</taxon>
        <taxon>Fungi incertae sedis</taxon>
        <taxon>Mucoromycota</taxon>
        <taxon>Mucoromycotina</taxon>
        <taxon>Mucoromycetes</taxon>
        <taxon>Mucorales</taxon>
        <taxon>Lichtheimiaceae</taxon>
        <taxon>Phascolomyces</taxon>
    </lineage>
</organism>
<sequence length="354" mass="39868">MPTASVSSPLTLLPVLSSSGQAAPSFPHILSRQESFMSNGTTTSLNECFEALTSQADENEEAIDEIKDLITSSNKKFGNAIMRITEAISNINEYMALELEQDAEVANAKKQQMAEEDRGKMAISTITRILQIYKEKEFTYDFEKRINEEPNKSIHATLKTIIRNFKDEYPNIINWDKIVTDMTSKHHHNLKKDLDWTEEQKEEHNTNSRALTRKRLKLLNQGKTFADGRDVGKYTEYQDGALVMTMDHMSDEDTTDDEAKMMTREKKGLNVKKPLNDFYNMLDKDHGGPQYRPHFFGYIVEKPVPSKTLYWAIVSQPSVASSSASTSSAPSSPVLSPSDPSSSSLLLAALRHGF</sequence>
<keyword evidence="3" id="KW-1185">Reference proteome</keyword>
<evidence type="ECO:0000256" key="1">
    <source>
        <dbReference type="SAM" id="MobiDB-lite"/>
    </source>
</evidence>
<name>A0AAD5PHA9_9FUNG</name>